<dbReference type="Gene3D" id="3.30.70.890">
    <property type="entry name" value="GHMP kinase, C-terminal domain"/>
    <property type="match status" value="1"/>
</dbReference>
<evidence type="ECO:0000256" key="7">
    <source>
        <dbReference type="NCBIfam" id="TIGR00131"/>
    </source>
</evidence>
<accession>A0ABR9T9B2</accession>
<dbReference type="PIRSF" id="PIRSF000530">
    <property type="entry name" value="Galactokinase"/>
    <property type="match status" value="1"/>
</dbReference>
<protein>
    <recommendedName>
        <fullName evidence="7">Galactokinase</fullName>
        <ecNumber evidence="7">2.7.1.6</ecNumber>
    </recommendedName>
</protein>
<dbReference type="Gene3D" id="3.30.230.10">
    <property type="match status" value="1"/>
</dbReference>
<dbReference type="PRINTS" id="PR00959">
    <property type="entry name" value="MEVGALKINASE"/>
</dbReference>
<dbReference type="InterPro" id="IPR019539">
    <property type="entry name" value="GalKase_N"/>
</dbReference>
<proteinExistence type="inferred from homology"/>
<dbReference type="Pfam" id="PF10509">
    <property type="entry name" value="GalKase_gal_bdg"/>
    <property type="match status" value="1"/>
</dbReference>
<dbReference type="Pfam" id="PF00288">
    <property type="entry name" value="GHMP_kinases_N"/>
    <property type="match status" value="1"/>
</dbReference>
<gene>
    <name evidence="11" type="primary">galK</name>
    <name evidence="11" type="ORF">C4F40_13240</name>
</gene>
<dbReference type="PROSITE" id="PS00106">
    <property type="entry name" value="GALACTOKINASE"/>
    <property type="match status" value="1"/>
</dbReference>
<sequence>MIETTLLKNRYKEVFGSEPDLLAKSPGRINIIGEHTDYNEGFVLPTAIDKAIYVAVGKREDQEIHLYAEDFNEKYSIDLADLAITDKGWPNYILGVVDQLQKLDLPLSGFNLYLDGDVPLGAGLSSSAAVECATGFTLNELFSFGLKRVDIAKIGQLAEHTYAGVKCGIMDQFASVLSKEGHVLRLDCRTLEYEYVPLELGAYEIVLLNTNVKHSLASSAYNKRRELCEQGVAWVKEKHSDVNSLRDITVDMLDELVKDRDVDTYTKCKYVVEENIRLDKACEALKKGDIEELGKQLFLAHAALSDEYEVSCEELDFLVDFVKDIPEVVGARMMGGGFGGCTINIVKKGFGQQLADAIAPAYKTKFNLELDPIFVKADGGSQLLK</sequence>
<keyword evidence="5" id="KW-0067">ATP-binding</keyword>
<dbReference type="EMBL" id="PSKQ01000021">
    <property type="protein sequence ID" value="MBE8721684.1"/>
    <property type="molecule type" value="Genomic_DNA"/>
</dbReference>
<keyword evidence="6" id="KW-0299">Galactose metabolism</keyword>
<dbReference type="PRINTS" id="PR00473">
    <property type="entry name" value="GALCTOKINASE"/>
</dbReference>
<evidence type="ECO:0000313" key="11">
    <source>
        <dbReference type="EMBL" id="MBE8721684.1"/>
    </source>
</evidence>
<evidence type="ECO:0000256" key="2">
    <source>
        <dbReference type="ARBA" id="ARBA00022679"/>
    </source>
</evidence>
<dbReference type="RefSeq" id="WP_196939632.1">
    <property type="nucleotide sequence ID" value="NZ_MU158690.1"/>
</dbReference>
<dbReference type="SUPFAM" id="SSF54211">
    <property type="entry name" value="Ribosomal protein S5 domain 2-like"/>
    <property type="match status" value="1"/>
</dbReference>
<evidence type="ECO:0000259" key="9">
    <source>
        <dbReference type="Pfam" id="PF08544"/>
    </source>
</evidence>
<keyword evidence="6" id="KW-0119">Carbohydrate metabolism</keyword>
<dbReference type="InterPro" id="IPR019741">
    <property type="entry name" value="Galactokinase_CS"/>
</dbReference>
<dbReference type="InterPro" id="IPR014721">
    <property type="entry name" value="Ribsml_uS5_D2-typ_fold_subgr"/>
</dbReference>
<dbReference type="Pfam" id="PF08544">
    <property type="entry name" value="GHMP_kinases_C"/>
    <property type="match status" value="1"/>
</dbReference>
<evidence type="ECO:0000256" key="1">
    <source>
        <dbReference type="ARBA" id="ARBA00006566"/>
    </source>
</evidence>
<feature type="domain" description="GHMP kinase N-terminal" evidence="8">
    <location>
        <begin position="91"/>
        <end position="178"/>
    </location>
</feature>
<dbReference type="EC" id="2.7.1.6" evidence="7"/>
<dbReference type="Proteomes" id="UP000618319">
    <property type="component" value="Unassembled WGS sequence"/>
</dbReference>
<dbReference type="InterPro" id="IPR000705">
    <property type="entry name" value="Galactokinase"/>
</dbReference>
<dbReference type="InterPro" id="IPR006206">
    <property type="entry name" value="Mevalonate/galactokinase"/>
</dbReference>
<dbReference type="PROSITE" id="PS00627">
    <property type="entry name" value="GHMP_KINASES_ATP"/>
    <property type="match status" value="1"/>
</dbReference>
<feature type="domain" description="GHMP kinase C-terminal" evidence="9">
    <location>
        <begin position="283"/>
        <end position="357"/>
    </location>
</feature>
<evidence type="ECO:0000256" key="3">
    <source>
        <dbReference type="ARBA" id="ARBA00022741"/>
    </source>
</evidence>
<keyword evidence="12" id="KW-1185">Reference proteome</keyword>
<dbReference type="SUPFAM" id="SSF55060">
    <property type="entry name" value="GHMP Kinase, C-terminal domain"/>
    <property type="match status" value="1"/>
</dbReference>
<dbReference type="PANTHER" id="PTHR10457">
    <property type="entry name" value="MEVALONATE KINASE/GALACTOKINASE"/>
    <property type="match status" value="1"/>
</dbReference>
<keyword evidence="2" id="KW-0808">Transferase</keyword>
<dbReference type="PANTHER" id="PTHR10457:SF7">
    <property type="entry name" value="GALACTOKINASE-RELATED"/>
    <property type="match status" value="1"/>
</dbReference>
<evidence type="ECO:0000256" key="5">
    <source>
        <dbReference type="ARBA" id="ARBA00022840"/>
    </source>
</evidence>
<dbReference type="InterPro" id="IPR006203">
    <property type="entry name" value="GHMP_knse_ATP-bd_CS"/>
</dbReference>
<dbReference type="NCBIfam" id="TIGR00131">
    <property type="entry name" value="gal_kin"/>
    <property type="match status" value="1"/>
</dbReference>
<keyword evidence="4" id="KW-0418">Kinase</keyword>
<organism evidence="11 12">
    <name type="scientific">Sphingobacterium pedocola</name>
    <dbReference type="NCBI Taxonomy" id="2082722"/>
    <lineage>
        <taxon>Bacteria</taxon>
        <taxon>Pseudomonadati</taxon>
        <taxon>Bacteroidota</taxon>
        <taxon>Sphingobacteriia</taxon>
        <taxon>Sphingobacteriales</taxon>
        <taxon>Sphingobacteriaceae</taxon>
        <taxon>Sphingobacterium</taxon>
    </lineage>
</organism>
<dbReference type="InterPro" id="IPR020568">
    <property type="entry name" value="Ribosomal_Su5_D2-typ_SF"/>
</dbReference>
<evidence type="ECO:0000256" key="4">
    <source>
        <dbReference type="ARBA" id="ARBA00022777"/>
    </source>
</evidence>
<dbReference type="InterPro" id="IPR036554">
    <property type="entry name" value="GHMP_kinase_C_sf"/>
</dbReference>
<evidence type="ECO:0000259" key="8">
    <source>
        <dbReference type="Pfam" id="PF00288"/>
    </source>
</evidence>
<evidence type="ECO:0000313" key="12">
    <source>
        <dbReference type="Proteomes" id="UP000618319"/>
    </source>
</evidence>
<feature type="domain" description="Galactokinase N-terminal" evidence="10">
    <location>
        <begin position="10"/>
        <end position="58"/>
    </location>
</feature>
<dbReference type="InterPro" id="IPR006204">
    <property type="entry name" value="GHMP_kinase_N_dom"/>
</dbReference>
<comment type="similarity">
    <text evidence="1">Belongs to the GHMP kinase family. GalK subfamily.</text>
</comment>
<keyword evidence="3" id="KW-0547">Nucleotide-binding</keyword>
<name>A0ABR9T9B2_9SPHI</name>
<evidence type="ECO:0000256" key="6">
    <source>
        <dbReference type="ARBA" id="ARBA00023144"/>
    </source>
</evidence>
<dbReference type="InterPro" id="IPR013750">
    <property type="entry name" value="GHMP_kinase_C_dom"/>
</dbReference>
<reference evidence="11 12" key="1">
    <citation type="submission" date="2018-02" db="EMBL/GenBank/DDBJ databases">
        <title>Sphingobacterium KA21.</title>
        <authorList>
            <person name="Vasarhelyi B.M."/>
            <person name="Deshmukh S."/>
            <person name="Balint B."/>
            <person name="Kukolya J."/>
        </authorList>
    </citation>
    <scope>NUCLEOTIDE SEQUENCE [LARGE SCALE GENOMIC DNA]</scope>
    <source>
        <strain evidence="11 12">Ka21</strain>
    </source>
</reference>
<comment type="caution">
    <text evidence="11">The sequence shown here is derived from an EMBL/GenBank/DDBJ whole genome shotgun (WGS) entry which is preliminary data.</text>
</comment>
<evidence type="ECO:0000259" key="10">
    <source>
        <dbReference type="Pfam" id="PF10509"/>
    </source>
</evidence>